<dbReference type="SFLD" id="SFLDG01129">
    <property type="entry name" value="C1.5:_HAD__Beta-PGM__Phosphata"/>
    <property type="match status" value="1"/>
</dbReference>
<dbReference type="EC" id="3.1.3.18" evidence="1"/>
<keyword evidence="1" id="KW-0378">Hydrolase</keyword>
<dbReference type="SFLD" id="SFLDS00003">
    <property type="entry name" value="Haloacid_Dehalogenase"/>
    <property type="match status" value="1"/>
</dbReference>
<dbReference type="SUPFAM" id="SSF56784">
    <property type="entry name" value="HAD-like"/>
    <property type="match status" value="1"/>
</dbReference>
<dbReference type="GO" id="GO:0005829">
    <property type="term" value="C:cytosol"/>
    <property type="evidence" value="ECO:0007669"/>
    <property type="project" value="TreeGrafter"/>
</dbReference>
<dbReference type="InterPro" id="IPR006549">
    <property type="entry name" value="HAD-SF_hydro_IIIA"/>
</dbReference>
<dbReference type="AlphaFoldDB" id="A0A645BHC6"/>
<proteinExistence type="predicted"/>
<evidence type="ECO:0000313" key="1">
    <source>
        <dbReference type="EMBL" id="MPM64672.1"/>
    </source>
</evidence>
<organism evidence="1">
    <name type="scientific">bioreactor metagenome</name>
    <dbReference type="NCBI Taxonomy" id="1076179"/>
    <lineage>
        <taxon>unclassified sequences</taxon>
        <taxon>metagenomes</taxon>
        <taxon>ecological metagenomes</taxon>
    </lineage>
</organism>
<protein>
    <submittedName>
        <fullName evidence="1">Phosphoglycolate phosphatase</fullName>
        <ecNumber evidence="1">3.1.3.18</ecNumber>
    </submittedName>
</protein>
<accession>A0A645BHC6</accession>
<dbReference type="Pfam" id="PF13419">
    <property type="entry name" value="HAD_2"/>
    <property type="match status" value="1"/>
</dbReference>
<sequence length="242" mass="26835">MYQIDIFSVKVVIFDLDGTIAYTLPDLRTAINETLRSFGLPERSLSEVLSAINFGGRRFVESCLPADMRDAEFVDRAYRHYLGVYARCHNDQTSAYNGIPELCRGLNAKGYKLAVFTNKENSFANNIINKLIPDTFDIVLGYNVKNKSGIIIPHKPEPEGAVYICHRLGATPDSAVFIGDSAVDMNTAVNAGMHKIWVSWGYALRNAFPDIVPDFIADKPAEIAELFGIGNNAPKNNRKEAI</sequence>
<dbReference type="InterPro" id="IPR041492">
    <property type="entry name" value="HAD_2"/>
</dbReference>
<dbReference type="NCBIfam" id="TIGR01549">
    <property type="entry name" value="HAD-SF-IA-v1"/>
    <property type="match status" value="1"/>
</dbReference>
<dbReference type="InterPro" id="IPR006439">
    <property type="entry name" value="HAD-SF_hydro_IA"/>
</dbReference>
<dbReference type="InterPro" id="IPR050155">
    <property type="entry name" value="HAD-like_hydrolase_sf"/>
</dbReference>
<dbReference type="PRINTS" id="PR00413">
    <property type="entry name" value="HADHALOGNASE"/>
</dbReference>
<dbReference type="PANTHER" id="PTHR43434">
    <property type="entry name" value="PHOSPHOGLYCOLATE PHOSPHATASE"/>
    <property type="match status" value="1"/>
</dbReference>
<dbReference type="PANTHER" id="PTHR43434:SF1">
    <property type="entry name" value="PHOSPHOGLYCOLATE PHOSPHATASE"/>
    <property type="match status" value="1"/>
</dbReference>
<gene>
    <name evidence="1" type="primary">gph_53</name>
    <name evidence="1" type="ORF">SDC9_111560</name>
</gene>
<dbReference type="InterPro" id="IPR036412">
    <property type="entry name" value="HAD-like_sf"/>
</dbReference>
<dbReference type="GO" id="GO:0006281">
    <property type="term" value="P:DNA repair"/>
    <property type="evidence" value="ECO:0007669"/>
    <property type="project" value="TreeGrafter"/>
</dbReference>
<dbReference type="InterPro" id="IPR023214">
    <property type="entry name" value="HAD_sf"/>
</dbReference>
<comment type="caution">
    <text evidence="1">The sequence shown here is derived from an EMBL/GenBank/DDBJ whole genome shotgun (WGS) entry which is preliminary data.</text>
</comment>
<reference evidence="1" key="1">
    <citation type="submission" date="2019-08" db="EMBL/GenBank/DDBJ databases">
        <authorList>
            <person name="Kucharzyk K."/>
            <person name="Murdoch R.W."/>
            <person name="Higgins S."/>
            <person name="Loffler F."/>
        </authorList>
    </citation>
    <scope>NUCLEOTIDE SEQUENCE</scope>
</reference>
<dbReference type="GO" id="GO:0008967">
    <property type="term" value="F:phosphoglycolate phosphatase activity"/>
    <property type="evidence" value="ECO:0007669"/>
    <property type="project" value="UniProtKB-EC"/>
</dbReference>
<name>A0A645BHC6_9ZZZZ</name>
<dbReference type="Gene3D" id="3.40.50.1000">
    <property type="entry name" value="HAD superfamily/HAD-like"/>
    <property type="match status" value="1"/>
</dbReference>
<dbReference type="NCBIfam" id="TIGR01662">
    <property type="entry name" value="HAD-SF-IIIA"/>
    <property type="match status" value="1"/>
</dbReference>
<dbReference type="Gene3D" id="1.10.150.240">
    <property type="entry name" value="Putative phosphatase, domain 2"/>
    <property type="match status" value="1"/>
</dbReference>
<dbReference type="InterPro" id="IPR023198">
    <property type="entry name" value="PGP-like_dom2"/>
</dbReference>
<dbReference type="EMBL" id="VSSQ01020083">
    <property type="protein sequence ID" value="MPM64672.1"/>
    <property type="molecule type" value="Genomic_DNA"/>
</dbReference>